<organism evidence="17 18">
    <name type="scientific">Cristinia sonorae</name>
    <dbReference type="NCBI Taxonomy" id="1940300"/>
    <lineage>
        <taxon>Eukaryota</taxon>
        <taxon>Fungi</taxon>
        <taxon>Dikarya</taxon>
        <taxon>Basidiomycota</taxon>
        <taxon>Agaricomycotina</taxon>
        <taxon>Agaricomycetes</taxon>
        <taxon>Agaricomycetidae</taxon>
        <taxon>Agaricales</taxon>
        <taxon>Pleurotineae</taxon>
        <taxon>Stephanosporaceae</taxon>
        <taxon>Cristinia</taxon>
    </lineage>
</organism>
<evidence type="ECO:0000256" key="3">
    <source>
        <dbReference type="ARBA" id="ARBA00005179"/>
    </source>
</evidence>
<dbReference type="PANTHER" id="PTHR46300">
    <property type="entry name" value="P450, PUTATIVE (EUROFUNG)-RELATED-RELATED"/>
    <property type="match status" value="1"/>
</dbReference>
<keyword evidence="6 16" id="KW-0812">Transmembrane</keyword>
<feature type="transmembrane region" description="Helical" evidence="16">
    <location>
        <begin position="101"/>
        <end position="119"/>
    </location>
</feature>
<dbReference type="AlphaFoldDB" id="A0A8K0URQ1"/>
<evidence type="ECO:0000256" key="13">
    <source>
        <dbReference type="ARBA" id="ARBA00023180"/>
    </source>
</evidence>
<dbReference type="Pfam" id="PF00067">
    <property type="entry name" value="p450"/>
    <property type="match status" value="1"/>
</dbReference>
<comment type="pathway">
    <text evidence="3">Secondary metabolite biosynthesis.</text>
</comment>
<dbReference type="InterPro" id="IPR050364">
    <property type="entry name" value="Cytochrome_P450_fung"/>
</dbReference>
<comment type="subcellular location">
    <subcellularLocation>
        <location evidence="2">Membrane</location>
        <topology evidence="2">Single-pass membrane protein</topology>
    </subcellularLocation>
</comment>
<keyword evidence="8 16" id="KW-1133">Transmembrane helix</keyword>
<keyword evidence="11 15" id="KW-0503">Monooxygenase</keyword>
<dbReference type="InterPro" id="IPR001128">
    <property type="entry name" value="Cyt_P450"/>
</dbReference>
<dbReference type="GO" id="GO:0016705">
    <property type="term" value="F:oxidoreductase activity, acting on paired donors, with incorporation or reduction of molecular oxygen"/>
    <property type="evidence" value="ECO:0007669"/>
    <property type="project" value="InterPro"/>
</dbReference>
<evidence type="ECO:0000256" key="11">
    <source>
        <dbReference type="ARBA" id="ARBA00023033"/>
    </source>
</evidence>
<keyword evidence="9 15" id="KW-0560">Oxidoreductase</keyword>
<comment type="similarity">
    <text evidence="4 15">Belongs to the cytochrome P450 family.</text>
</comment>
<keyword evidence="18" id="KW-1185">Reference proteome</keyword>
<keyword evidence="7 14" id="KW-0479">Metal-binding</keyword>
<dbReference type="InterPro" id="IPR002401">
    <property type="entry name" value="Cyt_P450_E_grp-I"/>
</dbReference>
<sequence length="513" mass="58203">MNLVYTGLAVLFTYLVFRECRGYLRRRSLPPGPRGLPLIGNVHQLPTKLPWIRFFEISKQFDSPVISFNAAGQTVIVLNDHKSAFELLDRRSLNYSHRPRFIMAGELLCAGIMLSFISYGDLFRRMRRFTHQVFGPHNAEQFCDMQEKEAGHLVLEILQRPKDWDNSLKRSTSSNILTATYGWPRLDDTYLPLVKRIHDHTEHLSNACIPGTSMVDLFPFINHLPLWMSKWKKKALAWHERESRMFEGFVEDVKVSMAKGHAPNSFTSALIENSEKHGLSNKEGAWLAGIMFSAGAETTSATLENFLIAMIHHPHIMRKAQAEIDRVVGRGRLPTFKDRSQLPYIRALVREILRWRPAGPMGIPRRVSEDDYYEGYYIPKGAIVISNIWAIDRDPALYANPEDFIPERHLDETETVDVSPPDMHGLGHSSFGFGRRTCVGVTFASQSLFINIAHFLWAFNVEAALDANGEKRPPSLTDVIDAGVTVGPAPFDCRITPRSSDVLTVVERSVFQA</sequence>
<evidence type="ECO:0000313" key="18">
    <source>
        <dbReference type="Proteomes" id="UP000813824"/>
    </source>
</evidence>
<evidence type="ECO:0000256" key="2">
    <source>
        <dbReference type="ARBA" id="ARBA00004167"/>
    </source>
</evidence>
<name>A0A8K0URQ1_9AGAR</name>
<evidence type="ECO:0000256" key="5">
    <source>
        <dbReference type="ARBA" id="ARBA00022617"/>
    </source>
</evidence>
<gene>
    <name evidence="17" type="ORF">BXZ70DRAFT_84832</name>
</gene>
<dbReference type="GO" id="GO:0020037">
    <property type="term" value="F:heme binding"/>
    <property type="evidence" value="ECO:0007669"/>
    <property type="project" value="InterPro"/>
</dbReference>
<comment type="caution">
    <text evidence="17">The sequence shown here is derived from an EMBL/GenBank/DDBJ whole genome shotgun (WGS) entry which is preliminary data.</text>
</comment>
<evidence type="ECO:0000256" key="12">
    <source>
        <dbReference type="ARBA" id="ARBA00023136"/>
    </source>
</evidence>
<dbReference type="PRINTS" id="PR00385">
    <property type="entry name" value="P450"/>
</dbReference>
<dbReference type="CDD" id="cd11065">
    <property type="entry name" value="CYP64-like"/>
    <property type="match status" value="1"/>
</dbReference>
<proteinExistence type="inferred from homology"/>
<evidence type="ECO:0000256" key="15">
    <source>
        <dbReference type="RuleBase" id="RU000461"/>
    </source>
</evidence>
<dbReference type="PANTHER" id="PTHR46300:SF2">
    <property type="entry name" value="CYTOCHROME P450 MONOOXYGENASE ALNH-RELATED"/>
    <property type="match status" value="1"/>
</dbReference>
<dbReference type="GO" id="GO:0016020">
    <property type="term" value="C:membrane"/>
    <property type="evidence" value="ECO:0007669"/>
    <property type="project" value="UniProtKB-SubCell"/>
</dbReference>
<dbReference type="PRINTS" id="PR00463">
    <property type="entry name" value="EP450I"/>
</dbReference>
<keyword evidence="10 14" id="KW-0408">Iron</keyword>
<evidence type="ECO:0000313" key="17">
    <source>
        <dbReference type="EMBL" id="KAH8101906.1"/>
    </source>
</evidence>
<protein>
    <submittedName>
        <fullName evidence="17">Cytochrome P450</fullName>
    </submittedName>
</protein>
<keyword evidence="12 16" id="KW-0472">Membrane</keyword>
<feature type="binding site" description="axial binding residue" evidence="14">
    <location>
        <position position="438"/>
    </location>
    <ligand>
        <name>heme</name>
        <dbReference type="ChEBI" id="CHEBI:30413"/>
    </ligand>
    <ligandPart>
        <name>Fe</name>
        <dbReference type="ChEBI" id="CHEBI:18248"/>
    </ligandPart>
</feature>
<evidence type="ECO:0000256" key="1">
    <source>
        <dbReference type="ARBA" id="ARBA00001971"/>
    </source>
</evidence>
<evidence type="ECO:0000256" key="8">
    <source>
        <dbReference type="ARBA" id="ARBA00022989"/>
    </source>
</evidence>
<evidence type="ECO:0000256" key="4">
    <source>
        <dbReference type="ARBA" id="ARBA00010617"/>
    </source>
</evidence>
<dbReference type="Gene3D" id="1.10.630.10">
    <property type="entry name" value="Cytochrome P450"/>
    <property type="match status" value="1"/>
</dbReference>
<dbReference type="SUPFAM" id="SSF48264">
    <property type="entry name" value="Cytochrome P450"/>
    <property type="match status" value="1"/>
</dbReference>
<reference evidence="17" key="1">
    <citation type="journal article" date="2021" name="New Phytol.">
        <title>Evolutionary innovations through gain and loss of genes in the ectomycorrhizal Boletales.</title>
        <authorList>
            <person name="Wu G."/>
            <person name="Miyauchi S."/>
            <person name="Morin E."/>
            <person name="Kuo A."/>
            <person name="Drula E."/>
            <person name="Varga T."/>
            <person name="Kohler A."/>
            <person name="Feng B."/>
            <person name="Cao Y."/>
            <person name="Lipzen A."/>
            <person name="Daum C."/>
            <person name="Hundley H."/>
            <person name="Pangilinan J."/>
            <person name="Johnson J."/>
            <person name="Barry K."/>
            <person name="LaButti K."/>
            <person name="Ng V."/>
            <person name="Ahrendt S."/>
            <person name="Min B."/>
            <person name="Choi I.G."/>
            <person name="Park H."/>
            <person name="Plett J.M."/>
            <person name="Magnuson J."/>
            <person name="Spatafora J.W."/>
            <person name="Nagy L.G."/>
            <person name="Henrissat B."/>
            <person name="Grigoriev I.V."/>
            <person name="Yang Z.L."/>
            <person name="Xu J."/>
            <person name="Martin F.M."/>
        </authorList>
    </citation>
    <scope>NUCLEOTIDE SEQUENCE</scope>
    <source>
        <strain evidence="17">KKN 215</strain>
    </source>
</reference>
<comment type="cofactor">
    <cofactor evidence="1 14">
        <name>heme</name>
        <dbReference type="ChEBI" id="CHEBI:30413"/>
    </cofactor>
</comment>
<evidence type="ECO:0000256" key="16">
    <source>
        <dbReference type="SAM" id="Phobius"/>
    </source>
</evidence>
<evidence type="ECO:0000256" key="9">
    <source>
        <dbReference type="ARBA" id="ARBA00023002"/>
    </source>
</evidence>
<keyword evidence="13" id="KW-0325">Glycoprotein</keyword>
<evidence type="ECO:0000256" key="7">
    <source>
        <dbReference type="ARBA" id="ARBA00022723"/>
    </source>
</evidence>
<dbReference type="OrthoDB" id="2789670at2759"/>
<dbReference type="Proteomes" id="UP000813824">
    <property type="component" value="Unassembled WGS sequence"/>
</dbReference>
<accession>A0A8K0URQ1</accession>
<dbReference type="InterPro" id="IPR017972">
    <property type="entry name" value="Cyt_P450_CS"/>
</dbReference>
<dbReference type="PROSITE" id="PS00086">
    <property type="entry name" value="CYTOCHROME_P450"/>
    <property type="match status" value="1"/>
</dbReference>
<keyword evidence="5 14" id="KW-0349">Heme</keyword>
<dbReference type="InterPro" id="IPR036396">
    <property type="entry name" value="Cyt_P450_sf"/>
</dbReference>
<evidence type="ECO:0000256" key="6">
    <source>
        <dbReference type="ARBA" id="ARBA00022692"/>
    </source>
</evidence>
<evidence type="ECO:0000256" key="14">
    <source>
        <dbReference type="PIRSR" id="PIRSR602401-1"/>
    </source>
</evidence>
<dbReference type="GO" id="GO:0004497">
    <property type="term" value="F:monooxygenase activity"/>
    <property type="evidence" value="ECO:0007669"/>
    <property type="project" value="UniProtKB-KW"/>
</dbReference>
<dbReference type="GO" id="GO:0005506">
    <property type="term" value="F:iron ion binding"/>
    <property type="evidence" value="ECO:0007669"/>
    <property type="project" value="InterPro"/>
</dbReference>
<dbReference type="EMBL" id="JAEVFJ010000011">
    <property type="protein sequence ID" value="KAH8101906.1"/>
    <property type="molecule type" value="Genomic_DNA"/>
</dbReference>
<evidence type="ECO:0000256" key="10">
    <source>
        <dbReference type="ARBA" id="ARBA00023004"/>
    </source>
</evidence>